<dbReference type="RefSeq" id="WP_033975586.1">
    <property type="nucleotide sequence ID" value="NZ_CATOWM010000001.1"/>
</dbReference>
<comment type="caution">
    <text evidence="9">The sequence shown here is derived from an EMBL/GenBank/DDBJ whole genome shotgun (WGS) entry which is preliminary data.</text>
</comment>
<evidence type="ECO:0000256" key="6">
    <source>
        <dbReference type="ARBA" id="ARBA00023237"/>
    </source>
</evidence>
<dbReference type="PANTHER" id="PTHR30203">
    <property type="entry name" value="OUTER MEMBRANE CATION EFFLUX PROTEIN"/>
    <property type="match status" value="1"/>
</dbReference>
<reference evidence="9" key="1">
    <citation type="submission" date="2019-11" db="EMBL/GenBank/DDBJ databases">
        <title>Genomes of ocular Pseudomonas aeruginosa isolates.</title>
        <authorList>
            <person name="Khan M."/>
            <person name="Rice S.A."/>
            <person name="Willcox M.D.P."/>
            <person name="Stapleton F."/>
        </authorList>
    </citation>
    <scope>NUCLEOTIDE SEQUENCE</scope>
    <source>
        <strain evidence="9">PA206</strain>
    </source>
</reference>
<evidence type="ECO:0000256" key="5">
    <source>
        <dbReference type="ARBA" id="ARBA00023139"/>
    </source>
</evidence>
<dbReference type="SUPFAM" id="SSF56954">
    <property type="entry name" value="Outer membrane efflux proteins (OEP)"/>
    <property type="match status" value="1"/>
</dbReference>
<evidence type="ECO:0000256" key="4">
    <source>
        <dbReference type="ARBA" id="ARBA00023136"/>
    </source>
</evidence>
<sequence length="491" mass="52848">MKPYLRSSLSALILLGGCAAVGPDYAPPSASAPASFGAMPVGIDDGGVEIEWWRGFDEPALESLIQRALAANLDIALAGARLDEAKALLRENREEFLPRGGPAFDYQARRRGEVETPAGQQRDIETYRGALDASWEIDLFGRVRRSVEAAEAQAGSREALLRNVQASVAATVAMTWFQLQGIEAELAVVHDIAGNQRDSLEMVERLVSAGSAHEFDRLRAEALLHNVEAAVPDLERRRAATRNALAVLLAEAPQAFSPPVARVSGERLALRTLGVGDPAGLLARRADIAAAERNLAAATARIGVETAGLYPQVEVRGSIGLVAGNLDALDESGTSFNLLNPVIRWALLDRGRVRARIAASEARAREALILYDRTVLRALQETDDAFNGYGAAADRLRLRLLEATANREAARLARERFVQGDGEYLDVLEAERSDYLGRRALSIARTEQRLAVVGIYKALGGGWEACAGARRCGVATDDTSPGVARQRDSRS</sequence>
<evidence type="ECO:0000256" key="1">
    <source>
        <dbReference type="ARBA" id="ARBA00007613"/>
    </source>
</evidence>
<protein>
    <submittedName>
        <fullName evidence="9">Multidrug efflux transporter outer membrane subunit OpmE</fullName>
    </submittedName>
</protein>
<keyword evidence="2 8" id="KW-1134">Transmembrane beta strand</keyword>
<dbReference type="Gene3D" id="2.20.200.10">
    <property type="entry name" value="Outer membrane efflux proteins (OEP)"/>
    <property type="match status" value="1"/>
</dbReference>
<keyword evidence="6" id="KW-0998">Cell outer membrane</keyword>
<dbReference type="InterPro" id="IPR010131">
    <property type="entry name" value="MdtP/NodT-like"/>
</dbReference>
<evidence type="ECO:0000256" key="8">
    <source>
        <dbReference type="RuleBase" id="RU362097"/>
    </source>
</evidence>
<keyword evidence="5 8" id="KW-0564">Palmitate</keyword>
<dbReference type="NCBIfam" id="TIGR01845">
    <property type="entry name" value="outer_NodT"/>
    <property type="match status" value="1"/>
</dbReference>
<dbReference type="GO" id="GO:0009279">
    <property type="term" value="C:cell outer membrane"/>
    <property type="evidence" value="ECO:0007669"/>
    <property type="project" value="UniProtKB-SubCell"/>
</dbReference>
<accession>A0A6A9KEC0</accession>
<evidence type="ECO:0000256" key="3">
    <source>
        <dbReference type="ARBA" id="ARBA00022692"/>
    </source>
</evidence>
<name>A0A6A9KEC0_PSEAI</name>
<keyword evidence="7 8" id="KW-0449">Lipoprotein</keyword>
<evidence type="ECO:0000313" key="9">
    <source>
        <dbReference type="EMBL" id="MUI61373.1"/>
    </source>
</evidence>
<dbReference type="EMBL" id="WOAJ01000014">
    <property type="protein sequence ID" value="MUI61373.1"/>
    <property type="molecule type" value="Genomic_DNA"/>
</dbReference>
<dbReference type="GO" id="GO:0015562">
    <property type="term" value="F:efflux transmembrane transporter activity"/>
    <property type="evidence" value="ECO:0007669"/>
    <property type="project" value="InterPro"/>
</dbReference>
<organism evidence="9">
    <name type="scientific">Pseudomonas aeruginosa</name>
    <dbReference type="NCBI Taxonomy" id="287"/>
    <lineage>
        <taxon>Bacteria</taxon>
        <taxon>Pseudomonadati</taxon>
        <taxon>Pseudomonadota</taxon>
        <taxon>Gammaproteobacteria</taxon>
        <taxon>Pseudomonadales</taxon>
        <taxon>Pseudomonadaceae</taxon>
        <taxon>Pseudomonas</taxon>
    </lineage>
</organism>
<dbReference type="AlphaFoldDB" id="A0A6A9KEC0"/>
<gene>
    <name evidence="9" type="primary">opmE</name>
    <name evidence="9" type="ORF">GNQ20_26530</name>
</gene>
<keyword evidence="4 8" id="KW-0472">Membrane</keyword>
<evidence type="ECO:0000256" key="2">
    <source>
        <dbReference type="ARBA" id="ARBA00022452"/>
    </source>
</evidence>
<dbReference type="Gene3D" id="1.20.1600.10">
    <property type="entry name" value="Outer membrane efflux proteins (OEP)"/>
    <property type="match status" value="1"/>
</dbReference>
<comment type="similarity">
    <text evidence="1 8">Belongs to the outer membrane factor (OMF) (TC 1.B.17) family.</text>
</comment>
<dbReference type="PROSITE" id="PS51257">
    <property type="entry name" value="PROKAR_LIPOPROTEIN"/>
    <property type="match status" value="1"/>
</dbReference>
<evidence type="ECO:0000256" key="7">
    <source>
        <dbReference type="ARBA" id="ARBA00023288"/>
    </source>
</evidence>
<comment type="subcellular location">
    <subcellularLocation>
        <location evidence="8">Cell outer membrane</location>
        <topology evidence="8">Lipid-anchor</topology>
    </subcellularLocation>
</comment>
<keyword evidence="3 8" id="KW-0812">Transmembrane</keyword>
<proteinExistence type="inferred from homology"/>
<dbReference type="PANTHER" id="PTHR30203:SF25">
    <property type="entry name" value="OUTER MEMBRANE PROTEIN-RELATED"/>
    <property type="match status" value="1"/>
</dbReference>
<dbReference type="Pfam" id="PF02321">
    <property type="entry name" value="OEP"/>
    <property type="match status" value="2"/>
</dbReference>
<feature type="chain" id="PRO_5025718483" evidence="8">
    <location>
        <begin position="27"/>
        <end position="491"/>
    </location>
</feature>
<keyword evidence="8" id="KW-0732">Signal</keyword>
<feature type="signal peptide" evidence="8">
    <location>
        <begin position="1"/>
        <end position="26"/>
    </location>
</feature>
<dbReference type="InterPro" id="IPR003423">
    <property type="entry name" value="OMP_efflux"/>
</dbReference>